<dbReference type="AlphaFoldDB" id="A0A4Z2HH28"/>
<sequence length="196" mass="21894">MNNTADSWKITKRHGDNGREHAHFLSIVSLALHFSLARPAKRTRKGEGREQLPAERRTVWAERQAHLPLVIGSRLQGHGARQGVVHFGQSGLVALRVDLDVRDPDVLPEAQAHHVQVVGAVPEGARQLHKHCRHLGTDKCGAALAPRARIERLARVREQHLFPTNVPEIPPEDSPVTFETLKTLRQSHDNKLMSNV</sequence>
<keyword evidence="2" id="KW-1185">Reference proteome</keyword>
<proteinExistence type="predicted"/>
<evidence type="ECO:0000313" key="2">
    <source>
        <dbReference type="Proteomes" id="UP000314294"/>
    </source>
</evidence>
<dbReference type="Proteomes" id="UP000314294">
    <property type="component" value="Unassembled WGS sequence"/>
</dbReference>
<dbReference type="EMBL" id="SRLO01000256">
    <property type="protein sequence ID" value="TNN64263.1"/>
    <property type="molecule type" value="Genomic_DNA"/>
</dbReference>
<evidence type="ECO:0000313" key="1">
    <source>
        <dbReference type="EMBL" id="TNN64263.1"/>
    </source>
</evidence>
<accession>A0A4Z2HH28</accession>
<comment type="caution">
    <text evidence="1">The sequence shown here is derived from an EMBL/GenBank/DDBJ whole genome shotgun (WGS) entry which is preliminary data.</text>
</comment>
<organism evidence="1 2">
    <name type="scientific">Liparis tanakae</name>
    <name type="common">Tanaka's snailfish</name>
    <dbReference type="NCBI Taxonomy" id="230148"/>
    <lineage>
        <taxon>Eukaryota</taxon>
        <taxon>Metazoa</taxon>
        <taxon>Chordata</taxon>
        <taxon>Craniata</taxon>
        <taxon>Vertebrata</taxon>
        <taxon>Euteleostomi</taxon>
        <taxon>Actinopterygii</taxon>
        <taxon>Neopterygii</taxon>
        <taxon>Teleostei</taxon>
        <taxon>Neoteleostei</taxon>
        <taxon>Acanthomorphata</taxon>
        <taxon>Eupercaria</taxon>
        <taxon>Perciformes</taxon>
        <taxon>Cottioidei</taxon>
        <taxon>Cottales</taxon>
        <taxon>Liparidae</taxon>
        <taxon>Liparis</taxon>
    </lineage>
</organism>
<gene>
    <name evidence="1" type="ORF">EYF80_025514</name>
</gene>
<protein>
    <submittedName>
        <fullName evidence="1">Uncharacterized protein</fullName>
    </submittedName>
</protein>
<reference evidence="1 2" key="1">
    <citation type="submission" date="2019-03" db="EMBL/GenBank/DDBJ databases">
        <title>First draft genome of Liparis tanakae, snailfish: a comprehensive survey of snailfish specific genes.</title>
        <authorList>
            <person name="Kim W."/>
            <person name="Song I."/>
            <person name="Jeong J.-H."/>
            <person name="Kim D."/>
            <person name="Kim S."/>
            <person name="Ryu S."/>
            <person name="Song J.Y."/>
            <person name="Lee S.K."/>
        </authorList>
    </citation>
    <scope>NUCLEOTIDE SEQUENCE [LARGE SCALE GENOMIC DNA]</scope>
    <source>
        <tissue evidence="1">Muscle</tissue>
    </source>
</reference>
<name>A0A4Z2HH28_9TELE</name>